<organism evidence="3 4">
    <name type="scientific">Candidatus Staskawiczbacteria bacterium RIFCSPLOWO2_01_FULL_38_12b</name>
    <dbReference type="NCBI Taxonomy" id="1802214"/>
    <lineage>
        <taxon>Bacteria</taxon>
        <taxon>Candidatus Staskawicziibacteriota</taxon>
    </lineage>
</organism>
<evidence type="ECO:0000259" key="2">
    <source>
        <dbReference type="PROSITE" id="PS50853"/>
    </source>
</evidence>
<feature type="domain" description="Fibronectin type-III" evidence="2">
    <location>
        <begin position="265"/>
        <end position="364"/>
    </location>
</feature>
<sequence>MDKNSIIISLSIVGLVALGGIGYAVWSTSQTPQVAVQQTPENTTNSTNTTNLVAQAGAPIVQTDSISAPYISTVVTKGTVNPNGAITTYWYEYGKTVALGSQTPNYLIGSGFTKMYTPAYITGLQANTDYYFRLSANNSFGTIHGITYTFKTNTTPPPEGTAPTTSTQNATDITRTTVNLNGKINPNGAQSTFWFEYGSSSNLGSVTSFQSTNDSKSSSDVSVSISNLQPLTKYFFRLNAQNQFGTINGQILNFTTLGPVQATIPKVNTTSATNITNSSAKLNAGVNPNGAQTTYWFEYSNNSFLPDDKILNTQEQSLTDSAFNINVSATIDNLDNNTKYYIRVAAKNRYGTVRGDMVSFTTKK</sequence>
<feature type="transmembrane region" description="Helical" evidence="1">
    <location>
        <begin position="7"/>
        <end position="26"/>
    </location>
</feature>
<dbReference type="AlphaFoldDB" id="A0A1G2IE91"/>
<gene>
    <name evidence="3" type="ORF">A2908_00095</name>
</gene>
<protein>
    <recommendedName>
        <fullName evidence="2">Fibronectin type-III domain-containing protein</fullName>
    </recommendedName>
</protein>
<dbReference type="SUPFAM" id="SSF49265">
    <property type="entry name" value="Fibronectin type III"/>
    <property type="match status" value="2"/>
</dbReference>
<dbReference type="Proteomes" id="UP000176774">
    <property type="component" value="Unassembled WGS sequence"/>
</dbReference>
<dbReference type="STRING" id="1802214.A2908_00095"/>
<dbReference type="EMBL" id="MHPA01000018">
    <property type="protein sequence ID" value="OGZ72967.1"/>
    <property type="molecule type" value="Genomic_DNA"/>
</dbReference>
<keyword evidence="1" id="KW-0812">Transmembrane</keyword>
<feature type="domain" description="Fibronectin type-III" evidence="2">
    <location>
        <begin position="56"/>
        <end position="158"/>
    </location>
</feature>
<reference evidence="3 4" key="1">
    <citation type="journal article" date="2016" name="Nat. Commun.">
        <title>Thousands of microbial genomes shed light on interconnected biogeochemical processes in an aquifer system.</title>
        <authorList>
            <person name="Anantharaman K."/>
            <person name="Brown C.T."/>
            <person name="Hug L.A."/>
            <person name="Sharon I."/>
            <person name="Castelle C.J."/>
            <person name="Probst A.J."/>
            <person name="Thomas B.C."/>
            <person name="Singh A."/>
            <person name="Wilkins M.J."/>
            <person name="Karaoz U."/>
            <person name="Brodie E.L."/>
            <person name="Williams K.H."/>
            <person name="Hubbard S.S."/>
            <person name="Banfield J.F."/>
        </authorList>
    </citation>
    <scope>NUCLEOTIDE SEQUENCE [LARGE SCALE GENOMIC DNA]</scope>
</reference>
<dbReference type="SMART" id="SM00060">
    <property type="entry name" value="FN3"/>
    <property type="match status" value="3"/>
</dbReference>
<proteinExistence type="predicted"/>
<evidence type="ECO:0000313" key="4">
    <source>
        <dbReference type="Proteomes" id="UP000176774"/>
    </source>
</evidence>
<dbReference type="CDD" id="cd00063">
    <property type="entry name" value="FN3"/>
    <property type="match status" value="2"/>
</dbReference>
<dbReference type="InterPro" id="IPR013783">
    <property type="entry name" value="Ig-like_fold"/>
</dbReference>
<dbReference type="PROSITE" id="PS50853">
    <property type="entry name" value="FN3"/>
    <property type="match status" value="3"/>
</dbReference>
<evidence type="ECO:0000256" key="1">
    <source>
        <dbReference type="SAM" id="Phobius"/>
    </source>
</evidence>
<dbReference type="InterPro" id="IPR003961">
    <property type="entry name" value="FN3_dom"/>
</dbReference>
<keyword evidence="1" id="KW-1133">Transmembrane helix</keyword>
<feature type="domain" description="Fibronectin type-III" evidence="2">
    <location>
        <begin position="162"/>
        <end position="259"/>
    </location>
</feature>
<dbReference type="InterPro" id="IPR036116">
    <property type="entry name" value="FN3_sf"/>
</dbReference>
<evidence type="ECO:0000313" key="3">
    <source>
        <dbReference type="EMBL" id="OGZ72967.1"/>
    </source>
</evidence>
<name>A0A1G2IE91_9BACT</name>
<keyword evidence="1" id="KW-0472">Membrane</keyword>
<dbReference type="Gene3D" id="2.60.40.10">
    <property type="entry name" value="Immunoglobulins"/>
    <property type="match status" value="3"/>
</dbReference>
<comment type="caution">
    <text evidence="3">The sequence shown here is derived from an EMBL/GenBank/DDBJ whole genome shotgun (WGS) entry which is preliminary data.</text>
</comment>
<accession>A0A1G2IE91</accession>